<evidence type="ECO:0000256" key="4">
    <source>
        <dbReference type="ARBA" id="ARBA00023069"/>
    </source>
</evidence>
<dbReference type="KEGG" id="thd:BHV28_04490"/>
<evidence type="ECO:0000256" key="5">
    <source>
        <dbReference type="ARBA" id="ARBA00023273"/>
    </source>
</evidence>
<evidence type="ECO:0000313" key="7">
    <source>
        <dbReference type="EMBL" id="AQS41161.1"/>
    </source>
</evidence>
<dbReference type="InterPro" id="IPR011047">
    <property type="entry name" value="Quinoprotein_ADH-like_sf"/>
</dbReference>
<evidence type="ECO:0000256" key="3">
    <source>
        <dbReference type="ARBA" id="ARBA00022737"/>
    </source>
</evidence>
<dbReference type="Gene3D" id="2.130.10.10">
    <property type="entry name" value="YVTN repeat-like/Quinoprotein amine dehydrogenase"/>
    <property type="match status" value="2"/>
</dbReference>
<dbReference type="InterPro" id="IPR024977">
    <property type="entry name" value="Apc4-like_WD40_dom"/>
</dbReference>
<protein>
    <submittedName>
        <fullName evidence="7">WD repeat-containing protein</fullName>
    </submittedName>
</protein>
<sequence length="323" mass="34458">MPTLAPLDLDTHCLLAGFVDDNPFFALADGSIHWSGDGRKAVSAHDGLASAAIALDGYSLVTGGEDGRVCRVDAQGGVEEIAAIGRKWITALACGPQKAIAFASGRTMFAKSGKDLRQFEHQRSVEGVAFAPKGLRIAVARYHGVTLHWPETQSAPAELEWKGAHNAVTFSPDGRYVITAMQENALHGWRLADGQHLRMSGYPAKARSWSWAAKGRWLATSGAAAAIVWPFTGKDGPMGKAPLELGTRADALVTAVSCHPEEDMVAIGFNDGMILFVRFADQKEVLLRRPGKSAVSSLNWDTQGYRLAFGTEGGECGLIDIAA</sequence>
<reference evidence="7 8" key="2">
    <citation type="journal article" date="2016" name="Sci. Rep.">
        <title>The genome of Rhizobiales bacteria in predatory ants reveals urease gene functions but no genes for nitrogen fixation.</title>
        <authorList>
            <person name="Neuvonen M.M."/>
            <person name="Tamarit D."/>
            <person name="Naslund K."/>
            <person name="Liebig J."/>
            <person name="Feldhaar H."/>
            <person name="Moran N.A."/>
            <person name="Guy L."/>
            <person name="Andersson S.G."/>
        </authorList>
    </citation>
    <scope>NUCLEOTIDE SEQUENCE [LARGE SCALE GENOMIC DNA]</scope>
    <source>
        <strain evidence="7 8">Hsal</strain>
    </source>
</reference>
<keyword evidence="8" id="KW-1185">Reference proteome</keyword>
<accession>A0A1U9JTG8</accession>
<dbReference type="SUPFAM" id="SSF50998">
    <property type="entry name" value="Quinoprotein alcohol dehydrogenase-like"/>
    <property type="match status" value="1"/>
</dbReference>
<evidence type="ECO:0000256" key="2">
    <source>
        <dbReference type="ARBA" id="ARBA00022574"/>
    </source>
</evidence>
<dbReference type="InterPro" id="IPR015943">
    <property type="entry name" value="WD40/YVTN_repeat-like_dom_sf"/>
</dbReference>
<reference evidence="7 8" key="1">
    <citation type="journal article" date="2010" name="Science">
        <title>Genomic comparison of the ants Camponotus floridanus and Harpegnathos saltator.</title>
        <authorList>
            <person name="Bonasio R."/>
            <person name="Zhang G."/>
            <person name="Ye C."/>
            <person name="Mutti N.S."/>
            <person name="Fang X."/>
            <person name="Qin N."/>
            <person name="Donahue G."/>
            <person name="Yang P."/>
            <person name="Li Q."/>
            <person name="Li C."/>
            <person name="Zhang P."/>
            <person name="Huang Z."/>
            <person name="Berger S.L."/>
            <person name="Reinberg D."/>
            <person name="Wang J."/>
            <person name="Liebig J."/>
        </authorList>
    </citation>
    <scope>NUCLEOTIDE SEQUENCE [LARGE SCALE GENOMIC DNA]</scope>
    <source>
        <strain evidence="7 8">Hsal</strain>
    </source>
</reference>
<dbReference type="Proteomes" id="UP000188912">
    <property type="component" value="Chromosome"/>
</dbReference>
<dbReference type="AlphaFoldDB" id="A0A1U9JTG8"/>
<dbReference type="STRING" id="1902579.BHV28_04490"/>
<dbReference type="SMART" id="SM00320">
    <property type="entry name" value="WD40"/>
    <property type="match status" value="5"/>
</dbReference>
<name>A0A1U9JTG8_9HYPH</name>
<keyword evidence="4" id="KW-0969">Cilium</keyword>
<dbReference type="Pfam" id="PF12894">
    <property type="entry name" value="ANAPC4_WD40"/>
    <property type="match status" value="1"/>
</dbReference>
<organism evidence="7 8">
    <name type="scientific">Candidatus Tokpelaia hoelldobleri</name>
    <dbReference type="NCBI Taxonomy" id="1902579"/>
    <lineage>
        <taxon>Bacteria</taxon>
        <taxon>Pseudomonadati</taxon>
        <taxon>Pseudomonadota</taxon>
        <taxon>Alphaproteobacteria</taxon>
        <taxon>Hyphomicrobiales</taxon>
        <taxon>Candidatus Tokpelaia</taxon>
    </lineage>
</organism>
<dbReference type="InterPro" id="IPR001680">
    <property type="entry name" value="WD40_rpt"/>
</dbReference>
<keyword evidence="3" id="KW-0677">Repeat</keyword>
<dbReference type="EMBL" id="CP017315">
    <property type="protein sequence ID" value="AQS41161.1"/>
    <property type="molecule type" value="Genomic_DNA"/>
</dbReference>
<keyword evidence="2" id="KW-0853">WD repeat</keyword>
<evidence type="ECO:0000259" key="6">
    <source>
        <dbReference type="Pfam" id="PF12894"/>
    </source>
</evidence>
<dbReference type="PANTHER" id="PTHR15722">
    <property type="entry name" value="IFT140/172-RELATED"/>
    <property type="match status" value="1"/>
</dbReference>
<evidence type="ECO:0000313" key="8">
    <source>
        <dbReference type="Proteomes" id="UP000188912"/>
    </source>
</evidence>
<comment type="subcellular location">
    <subcellularLocation>
        <location evidence="1">Cell projection</location>
        <location evidence="1">Cilium</location>
    </subcellularLocation>
</comment>
<gene>
    <name evidence="7" type="ORF">BHV28_04490</name>
</gene>
<evidence type="ECO:0000256" key="1">
    <source>
        <dbReference type="ARBA" id="ARBA00004138"/>
    </source>
</evidence>
<feature type="domain" description="Anaphase-promoting complex subunit 4-like WD40" evidence="6">
    <location>
        <begin position="260"/>
        <end position="321"/>
    </location>
</feature>
<keyword evidence="5" id="KW-0966">Cell projection</keyword>
<proteinExistence type="predicted"/>